<dbReference type="STRING" id="1798374.A2Z33_02540"/>
<proteinExistence type="predicted"/>
<evidence type="ECO:0000313" key="2">
    <source>
        <dbReference type="Proteomes" id="UP000178448"/>
    </source>
</evidence>
<gene>
    <name evidence="1" type="ORF">A2Z33_02540</name>
</gene>
<name>A0A1F5YMM3_9BACT</name>
<dbReference type="Proteomes" id="UP000178448">
    <property type="component" value="Unassembled WGS sequence"/>
</dbReference>
<comment type="caution">
    <text evidence="1">The sequence shown here is derived from an EMBL/GenBank/DDBJ whole genome shotgun (WGS) entry which is preliminary data.</text>
</comment>
<dbReference type="AlphaFoldDB" id="A0A1F5YMM3"/>
<protein>
    <submittedName>
        <fullName evidence="1">Uncharacterized protein</fullName>
    </submittedName>
</protein>
<organism evidence="1 2">
    <name type="scientific">Candidatus Gottesmanbacteria bacterium RBG_16_52_11</name>
    <dbReference type="NCBI Taxonomy" id="1798374"/>
    <lineage>
        <taxon>Bacteria</taxon>
        <taxon>Candidatus Gottesmaniibacteriota</taxon>
    </lineage>
</organism>
<accession>A0A1F5YMM3</accession>
<reference evidence="1 2" key="1">
    <citation type="journal article" date="2016" name="Nat. Commun.">
        <title>Thousands of microbial genomes shed light on interconnected biogeochemical processes in an aquifer system.</title>
        <authorList>
            <person name="Anantharaman K."/>
            <person name="Brown C.T."/>
            <person name="Hug L.A."/>
            <person name="Sharon I."/>
            <person name="Castelle C.J."/>
            <person name="Probst A.J."/>
            <person name="Thomas B.C."/>
            <person name="Singh A."/>
            <person name="Wilkins M.J."/>
            <person name="Karaoz U."/>
            <person name="Brodie E.L."/>
            <person name="Williams K.H."/>
            <person name="Hubbard S.S."/>
            <person name="Banfield J.F."/>
        </authorList>
    </citation>
    <scope>NUCLEOTIDE SEQUENCE [LARGE SCALE GENOMIC DNA]</scope>
</reference>
<sequence length="123" mass="14586">MGSFVEINDTLRISRVQGFPEVLDYKIHFRKPFTASDFKGKVFEFKNKPNIRLYKAPPVRNFFVEDVNGKWLYWGLVLITEVTLDYVNKTTSGKFEIIYINTPEEMKTAHRLIDRNPETDFFR</sequence>
<evidence type="ECO:0000313" key="1">
    <source>
        <dbReference type="EMBL" id="OGG01396.1"/>
    </source>
</evidence>
<dbReference type="EMBL" id="MFJD01000016">
    <property type="protein sequence ID" value="OGG01396.1"/>
    <property type="molecule type" value="Genomic_DNA"/>
</dbReference>